<dbReference type="InterPro" id="IPR008407">
    <property type="entry name" value="Brnchd-chn_aa_trnsp_AzlD"/>
</dbReference>
<feature type="transmembrane region" description="Helical" evidence="1">
    <location>
        <begin position="41"/>
        <end position="60"/>
    </location>
</feature>
<keyword evidence="1" id="KW-1133">Transmembrane helix</keyword>
<dbReference type="EMBL" id="MKIR01000004">
    <property type="protein sequence ID" value="OFI49951.1"/>
    <property type="molecule type" value="Genomic_DNA"/>
</dbReference>
<dbReference type="OrthoDB" id="7870017at2"/>
<keyword evidence="1" id="KW-0472">Membrane</keyword>
<accession>A0A1E8GNW3</accession>
<proteinExistence type="predicted"/>
<feature type="transmembrane region" description="Helical" evidence="1">
    <location>
        <begin position="80"/>
        <end position="104"/>
    </location>
</feature>
<comment type="caution">
    <text evidence="2">The sequence shown here is derived from an EMBL/GenBank/DDBJ whole genome shotgun (WGS) entry which is preliminary data.</text>
</comment>
<protein>
    <submittedName>
        <fullName evidence="2">Branched-chain amino acid ABC transporter</fullName>
    </submittedName>
</protein>
<sequence length="107" mass="11940">MLSFNYVILTIIGCAAVTWLSRVLPFILLKKFNLPKTVNEFLSFVPIVIMSALWFSHLFISNTGHLPDINYEYLIASAPTVLSAAITKNLLVIVLVGMLSLALLRFI</sequence>
<gene>
    <name evidence="2" type="ORF">BG261_09915</name>
</gene>
<reference evidence="3" key="1">
    <citation type="submission" date="2016-09" db="EMBL/GenBank/DDBJ databases">
        <title>Draft genome sequence of a novel species of the family Streptococcaceae isolated from flowers.</title>
        <authorList>
            <person name="Chuah L.-O."/>
            <person name="Yap K.-P."/>
            <person name="Thong K.L."/>
            <person name="Liong M.T."/>
            <person name="Ahmad R."/>
            <person name="Rusul G."/>
        </authorList>
    </citation>
    <scope>NUCLEOTIDE SEQUENCE [LARGE SCALE GENOMIC DNA]</scope>
    <source>
        <strain evidence="3">DF1</strain>
    </source>
</reference>
<evidence type="ECO:0000256" key="1">
    <source>
        <dbReference type="SAM" id="Phobius"/>
    </source>
</evidence>
<name>A0A1E8GNW3_9LACT</name>
<dbReference type="AlphaFoldDB" id="A0A1E8GNW3"/>
<dbReference type="STRING" id="1859473.BG261_09915"/>
<keyword evidence="1" id="KW-0812">Transmembrane</keyword>
<organism evidence="2 3">
    <name type="scientific">Floricoccus tropicus</name>
    <dbReference type="NCBI Taxonomy" id="1859473"/>
    <lineage>
        <taxon>Bacteria</taxon>
        <taxon>Bacillati</taxon>
        <taxon>Bacillota</taxon>
        <taxon>Bacilli</taxon>
        <taxon>Lactobacillales</taxon>
        <taxon>Streptococcaceae</taxon>
        <taxon>Floricoccus</taxon>
    </lineage>
</organism>
<evidence type="ECO:0000313" key="2">
    <source>
        <dbReference type="EMBL" id="OFI49951.1"/>
    </source>
</evidence>
<dbReference type="RefSeq" id="WP_070791615.1">
    <property type="nucleotide sequence ID" value="NZ_MKIR01000004.1"/>
</dbReference>
<keyword evidence="3" id="KW-1185">Reference proteome</keyword>
<feature type="transmembrane region" description="Helical" evidence="1">
    <location>
        <begin position="6"/>
        <end position="29"/>
    </location>
</feature>
<evidence type="ECO:0000313" key="3">
    <source>
        <dbReference type="Proteomes" id="UP000178622"/>
    </source>
</evidence>
<dbReference type="Proteomes" id="UP000178622">
    <property type="component" value="Unassembled WGS sequence"/>
</dbReference>
<dbReference type="Pfam" id="PF05437">
    <property type="entry name" value="AzlD"/>
    <property type="match status" value="1"/>
</dbReference>